<evidence type="ECO:0000313" key="2">
    <source>
        <dbReference type="Proteomes" id="UP000228952"/>
    </source>
</evidence>
<comment type="caution">
    <text evidence="1">The sequence shown here is derived from an EMBL/GenBank/DDBJ whole genome shotgun (WGS) entry which is preliminary data.</text>
</comment>
<gene>
    <name evidence="1" type="ORF">COX64_00010</name>
</gene>
<organism evidence="1 2">
    <name type="scientific">Candidatus Dojkabacteria bacterium CG_4_10_14_0_2_um_filter_Dojkabacteria_WS6_41_15</name>
    <dbReference type="NCBI Taxonomy" id="2014249"/>
    <lineage>
        <taxon>Bacteria</taxon>
        <taxon>Candidatus Dojkabacteria</taxon>
    </lineage>
</organism>
<accession>A0A2M7W3D1</accession>
<reference evidence="2" key="1">
    <citation type="submission" date="2017-09" db="EMBL/GenBank/DDBJ databases">
        <title>Depth-based differentiation of microbial function through sediment-hosted aquifers and enrichment of novel symbionts in the deep terrestrial subsurface.</title>
        <authorList>
            <person name="Probst A.J."/>
            <person name="Ladd B."/>
            <person name="Jarett J.K."/>
            <person name="Geller-Mcgrath D.E."/>
            <person name="Sieber C.M.K."/>
            <person name="Emerson J.B."/>
            <person name="Anantharaman K."/>
            <person name="Thomas B.C."/>
            <person name="Malmstrom R."/>
            <person name="Stieglmeier M."/>
            <person name="Klingl A."/>
            <person name="Woyke T."/>
            <person name="Ryan C.M."/>
            <person name="Banfield J.F."/>
        </authorList>
    </citation>
    <scope>NUCLEOTIDE SEQUENCE [LARGE SCALE GENOMIC DNA]</scope>
</reference>
<dbReference type="EMBL" id="PFQB01000001">
    <property type="protein sequence ID" value="PJA15984.1"/>
    <property type="molecule type" value="Genomic_DNA"/>
</dbReference>
<protein>
    <submittedName>
        <fullName evidence="1">Uncharacterized protein</fullName>
    </submittedName>
</protein>
<evidence type="ECO:0000313" key="1">
    <source>
        <dbReference type="EMBL" id="PJA15984.1"/>
    </source>
</evidence>
<dbReference type="AlphaFoldDB" id="A0A2M7W3D1"/>
<proteinExistence type="predicted"/>
<sequence length="113" mass="13711">MLEYSIFKENTEEKRILLWLQNHFGEELFNYHKIPRSPLTNNIQEGFNQHLETRIRAIKGFESYEHANLWMNAYVLKRRFTKYTECGYPFQRLNGKRPIDQTRNLSIDIPNVF</sequence>
<name>A0A2M7W3D1_9BACT</name>
<dbReference type="Proteomes" id="UP000228952">
    <property type="component" value="Unassembled WGS sequence"/>
</dbReference>